<evidence type="ECO:0000256" key="2">
    <source>
        <dbReference type="ARBA" id="ARBA00022908"/>
    </source>
</evidence>
<reference evidence="9 10" key="1">
    <citation type="submission" date="2017-04" db="EMBL/GenBank/DDBJ databases">
        <title>MLSA of the genus Halorubrum.</title>
        <authorList>
            <person name="De La Haba R."/>
            <person name="Sanchez-Porro C."/>
            <person name="Infante-Dominguez C."/>
            <person name="Ventosa A."/>
        </authorList>
    </citation>
    <scope>NUCLEOTIDE SEQUENCE [LARGE SCALE GENOMIC DNA]</scope>
    <source>
        <strain evidence="9 10">DSM 17463</strain>
    </source>
</reference>
<dbReference type="Gene3D" id="1.10.150.130">
    <property type="match status" value="1"/>
</dbReference>
<evidence type="ECO:0000256" key="6">
    <source>
        <dbReference type="SAM" id="MobiDB-lite"/>
    </source>
</evidence>
<evidence type="ECO:0000256" key="1">
    <source>
        <dbReference type="ARBA" id="ARBA00008857"/>
    </source>
</evidence>
<name>A0A1X4GA82_HALEZ</name>
<dbReference type="InterPro" id="IPR044068">
    <property type="entry name" value="CB"/>
</dbReference>
<dbReference type="GO" id="GO:0015074">
    <property type="term" value="P:DNA integration"/>
    <property type="evidence" value="ECO:0007669"/>
    <property type="project" value="UniProtKB-KW"/>
</dbReference>
<dbReference type="CDD" id="cd00397">
    <property type="entry name" value="DNA_BRE_C"/>
    <property type="match status" value="1"/>
</dbReference>
<feature type="domain" description="Core-binding (CB)" evidence="8">
    <location>
        <begin position="1"/>
        <end position="88"/>
    </location>
</feature>
<dbReference type="PANTHER" id="PTHR30349:SF64">
    <property type="entry name" value="PROPHAGE INTEGRASE INTD-RELATED"/>
    <property type="match status" value="1"/>
</dbReference>
<evidence type="ECO:0000256" key="5">
    <source>
        <dbReference type="PROSITE-ProRule" id="PRU01248"/>
    </source>
</evidence>
<evidence type="ECO:0000256" key="4">
    <source>
        <dbReference type="ARBA" id="ARBA00023172"/>
    </source>
</evidence>
<feature type="compositionally biased region" description="Basic and acidic residues" evidence="6">
    <location>
        <begin position="107"/>
        <end position="134"/>
    </location>
</feature>
<dbReference type="Pfam" id="PF02899">
    <property type="entry name" value="Phage_int_SAM_1"/>
    <property type="match status" value="1"/>
</dbReference>
<dbReference type="InterPro" id="IPR013762">
    <property type="entry name" value="Integrase-like_cat_sf"/>
</dbReference>
<sequence>MDFERLLKQFKKRRTSDIGKSSESTADRYISHVRSWKDWLSTERSKTIWEAETSDLRMFAEDLIYDGMAASTVAQRVSGISKFYQDCAKMADRFEDMPDVPANPYDGFDKEDKEMLRGDTKKQKSLEESDGDKYPYLEPEEVKQLIKNVPPPRLRNELIIRLMFDCGFRRGELTHSKVDQVDESDNTIRIPPRKSEGRTVGFREDTGLLLDRWLNHGGRESATYADESEYIFPTNDSEHISGVHLNQMVKKAAKKAGIQEVSATYSNGQKQHKVTPHILRHSFAMDKLEKVDVTTLQKLMGHTDLETTMIYVNMSDEAAKEESKQFTDF</sequence>
<dbReference type="InterPro" id="IPR002104">
    <property type="entry name" value="Integrase_catalytic"/>
</dbReference>
<accession>A0A1X4GA82</accession>
<protein>
    <recommendedName>
        <fullName evidence="11">Integrase</fullName>
    </recommendedName>
</protein>
<comment type="caution">
    <text evidence="9">The sequence shown here is derived from an EMBL/GenBank/DDBJ whole genome shotgun (WGS) entry which is preliminary data.</text>
</comment>
<dbReference type="SUPFAM" id="SSF56349">
    <property type="entry name" value="DNA breaking-rejoining enzymes"/>
    <property type="match status" value="1"/>
</dbReference>
<dbReference type="GO" id="GO:0006310">
    <property type="term" value="P:DNA recombination"/>
    <property type="evidence" value="ECO:0007669"/>
    <property type="project" value="UniProtKB-KW"/>
</dbReference>
<evidence type="ECO:0000313" key="10">
    <source>
        <dbReference type="Proteomes" id="UP000193587"/>
    </source>
</evidence>
<proteinExistence type="inferred from homology"/>
<dbReference type="PROSITE" id="PS51900">
    <property type="entry name" value="CB"/>
    <property type="match status" value="1"/>
</dbReference>
<evidence type="ECO:0000256" key="3">
    <source>
        <dbReference type="ARBA" id="ARBA00023125"/>
    </source>
</evidence>
<organism evidence="9 10">
    <name type="scientific">Halorubrum ezzemoulense DSM 17463</name>
    <dbReference type="NCBI Taxonomy" id="1121945"/>
    <lineage>
        <taxon>Archaea</taxon>
        <taxon>Methanobacteriati</taxon>
        <taxon>Methanobacteriota</taxon>
        <taxon>Stenosarchaea group</taxon>
        <taxon>Halobacteria</taxon>
        <taxon>Halobacteriales</taxon>
        <taxon>Haloferacaceae</taxon>
        <taxon>Halorubrum</taxon>
    </lineage>
</organism>
<dbReference type="InterPro" id="IPR050090">
    <property type="entry name" value="Tyrosine_recombinase_XerCD"/>
</dbReference>
<dbReference type="InterPro" id="IPR010998">
    <property type="entry name" value="Integrase_recombinase_N"/>
</dbReference>
<dbReference type="EMBL" id="NEDJ01000068">
    <property type="protein sequence ID" value="OSO94023.1"/>
    <property type="molecule type" value="Genomic_DNA"/>
</dbReference>
<evidence type="ECO:0000259" key="8">
    <source>
        <dbReference type="PROSITE" id="PS51900"/>
    </source>
</evidence>
<dbReference type="RefSeq" id="WP_080508576.1">
    <property type="nucleotide sequence ID" value="NZ_ATXS01000005.1"/>
</dbReference>
<dbReference type="InterPro" id="IPR011010">
    <property type="entry name" value="DNA_brk_join_enz"/>
</dbReference>
<dbReference type="Gene3D" id="1.10.443.10">
    <property type="entry name" value="Intergrase catalytic core"/>
    <property type="match status" value="1"/>
</dbReference>
<dbReference type="InterPro" id="IPR004107">
    <property type="entry name" value="Integrase_SAM-like_N"/>
</dbReference>
<dbReference type="STRING" id="1121945.GCA_000421805_01598"/>
<gene>
    <name evidence="9" type="ORF">B9H04_14680</name>
</gene>
<dbReference type="Proteomes" id="UP000193587">
    <property type="component" value="Unassembled WGS sequence"/>
</dbReference>
<keyword evidence="4" id="KW-0233">DNA recombination</keyword>
<dbReference type="PANTHER" id="PTHR30349">
    <property type="entry name" value="PHAGE INTEGRASE-RELATED"/>
    <property type="match status" value="1"/>
</dbReference>
<dbReference type="PROSITE" id="PS51898">
    <property type="entry name" value="TYR_RECOMBINASE"/>
    <property type="match status" value="1"/>
</dbReference>
<feature type="region of interest" description="Disordered" evidence="6">
    <location>
        <begin position="98"/>
        <end position="134"/>
    </location>
</feature>
<dbReference type="Pfam" id="PF00589">
    <property type="entry name" value="Phage_integrase"/>
    <property type="match status" value="1"/>
</dbReference>
<evidence type="ECO:0000313" key="9">
    <source>
        <dbReference type="EMBL" id="OSO94023.1"/>
    </source>
</evidence>
<dbReference type="AlphaFoldDB" id="A0A1X4GA82"/>
<keyword evidence="3 5" id="KW-0238">DNA-binding</keyword>
<comment type="similarity">
    <text evidence="1">Belongs to the 'phage' integrase family.</text>
</comment>
<keyword evidence="2" id="KW-0229">DNA integration</keyword>
<dbReference type="GO" id="GO:0003677">
    <property type="term" value="F:DNA binding"/>
    <property type="evidence" value="ECO:0007669"/>
    <property type="project" value="UniProtKB-UniRule"/>
</dbReference>
<evidence type="ECO:0000259" key="7">
    <source>
        <dbReference type="PROSITE" id="PS51898"/>
    </source>
</evidence>
<evidence type="ECO:0008006" key="11">
    <source>
        <dbReference type="Google" id="ProtNLM"/>
    </source>
</evidence>
<feature type="domain" description="Tyr recombinase" evidence="7">
    <location>
        <begin position="132"/>
        <end position="324"/>
    </location>
</feature>